<comment type="cofactor">
    <cofactor evidence="1">
        <name>Mg(2+)</name>
        <dbReference type="ChEBI" id="CHEBI:18420"/>
    </cofactor>
</comment>
<dbReference type="GO" id="GO:0043709">
    <property type="term" value="P:cell adhesion involved in single-species biofilm formation"/>
    <property type="evidence" value="ECO:0007669"/>
    <property type="project" value="TreeGrafter"/>
</dbReference>
<name>A0A1G8T717_9GAMM</name>
<dbReference type="GO" id="GO:1902201">
    <property type="term" value="P:negative regulation of bacterial-type flagellum-dependent cell motility"/>
    <property type="evidence" value="ECO:0007669"/>
    <property type="project" value="TreeGrafter"/>
</dbReference>
<evidence type="ECO:0000259" key="5">
    <source>
        <dbReference type="PROSITE" id="PS50887"/>
    </source>
</evidence>
<dbReference type="InterPro" id="IPR050469">
    <property type="entry name" value="Diguanylate_Cyclase"/>
</dbReference>
<protein>
    <recommendedName>
        <fullName evidence="2">diguanylate cyclase</fullName>
        <ecNumber evidence="2">2.7.7.65</ecNumber>
    </recommendedName>
</protein>
<evidence type="ECO:0000313" key="7">
    <source>
        <dbReference type="Proteomes" id="UP000198525"/>
    </source>
</evidence>
<dbReference type="InterPro" id="IPR035965">
    <property type="entry name" value="PAS-like_dom_sf"/>
</dbReference>
<dbReference type="Pfam" id="PF00990">
    <property type="entry name" value="GGDEF"/>
    <property type="match status" value="1"/>
</dbReference>
<dbReference type="InterPro" id="IPR029787">
    <property type="entry name" value="Nucleotide_cyclase"/>
</dbReference>
<feature type="domain" description="PAC" evidence="4">
    <location>
        <begin position="151"/>
        <end position="201"/>
    </location>
</feature>
<evidence type="ECO:0000313" key="6">
    <source>
        <dbReference type="EMBL" id="SDJ37346.1"/>
    </source>
</evidence>
<dbReference type="GO" id="GO:0052621">
    <property type="term" value="F:diguanylate cyclase activity"/>
    <property type="evidence" value="ECO:0007669"/>
    <property type="project" value="UniProtKB-EC"/>
</dbReference>
<reference evidence="6 7" key="1">
    <citation type="submission" date="2016-10" db="EMBL/GenBank/DDBJ databases">
        <authorList>
            <person name="de Groot N.N."/>
        </authorList>
    </citation>
    <scope>NUCLEOTIDE SEQUENCE [LARGE SCALE GENOMIC DNA]</scope>
    <source>
        <strain evidence="6 7">CGMCC 1.6133</strain>
    </source>
</reference>
<dbReference type="CDD" id="cd01949">
    <property type="entry name" value="GGDEF"/>
    <property type="match status" value="1"/>
</dbReference>
<gene>
    <name evidence="6" type="ORF">SAMN04487954_104218</name>
</gene>
<dbReference type="AlphaFoldDB" id="A0A1G8T717"/>
<dbReference type="STRING" id="376427.SAMN04487954_104218"/>
<proteinExistence type="predicted"/>
<dbReference type="InterPro" id="IPR000160">
    <property type="entry name" value="GGDEF_dom"/>
</dbReference>
<feature type="domain" description="GGDEF" evidence="5">
    <location>
        <begin position="233"/>
        <end position="360"/>
    </location>
</feature>
<dbReference type="GO" id="GO:0005886">
    <property type="term" value="C:plasma membrane"/>
    <property type="evidence" value="ECO:0007669"/>
    <property type="project" value="TreeGrafter"/>
</dbReference>
<dbReference type="NCBIfam" id="TIGR00254">
    <property type="entry name" value="GGDEF"/>
    <property type="match status" value="1"/>
</dbReference>
<dbReference type="SMART" id="SM00267">
    <property type="entry name" value="GGDEF"/>
    <property type="match status" value="1"/>
</dbReference>
<dbReference type="Gene3D" id="3.30.450.20">
    <property type="entry name" value="PAS domain"/>
    <property type="match status" value="1"/>
</dbReference>
<dbReference type="InterPro" id="IPR000700">
    <property type="entry name" value="PAS-assoc_C"/>
</dbReference>
<comment type="catalytic activity">
    <reaction evidence="3">
        <text>2 GTP = 3',3'-c-di-GMP + 2 diphosphate</text>
        <dbReference type="Rhea" id="RHEA:24898"/>
        <dbReference type="ChEBI" id="CHEBI:33019"/>
        <dbReference type="ChEBI" id="CHEBI:37565"/>
        <dbReference type="ChEBI" id="CHEBI:58805"/>
        <dbReference type="EC" id="2.7.7.65"/>
    </reaction>
</comment>
<dbReference type="PROSITE" id="PS50113">
    <property type="entry name" value="PAC"/>
    <property type="match status" value="1"/>
</dbReference>
<evidence type="ECO:0000256" key="3">
    <source>
        <dbReference type="ARBA" id="ARBA00034247"/>
    </source>
</evidence>
<dbReference type="EC" id="2.7.7.65" evidence="2"/>
<dbReference type="Proteomes" id="UP000198525">
    <property type="component" value="Unassembled WGS sequence"/>
</dbReference>
<dbReference type="InterPro" id="IPR043128">
    <property type="entry name" value="Rev_trsase/Diguanyl_cyclase"/>
</dbReference>
<dbReference type="PANTHER" id="PTHR45138:SF9">
    <property type="entry name" value="DIGUANYLATE CYCLASE DGCM-RELATED"/>
    <property type="match status" value="1"/>
</dbReference>
<accession>A0A1G8T717</accession>
<dbReference type="FunFam" id="3.30.70.270:FF:000001">
    <property type="entry name" value="Diguanylate cyclase domain protein"/>
    <property type="match status" value="1"/>
</dbReference>
<dbReference type="PANTHER" id="PTHR45138">
    <property type="entry name" value="REGULATORY COMPONENTS OF SENSORY TRANSDUCTION SYSTEM"/>
    <property type="match status" value="1"/>
</dbReference>
<evidence type="ECO:0000256" key="2">
    <source>
        <dbReference type="ARBA" id="ARBA00012528"/>
    </source>
</evidence>
<evidence type="ECO:0000256" key="1">
    <source>
        <dbReference type="ARBA" id="ARBA00001946"/>
    </source>
</evidence>
<dbReference type="SUPFAM" id="SSF55785">
    <property type="entry name" value="PYP-like sensor domain (PAS domain)"/>
    <property type="match status" value="1"/>
</dbReference>
<keyword evidence="7" id="KW-1185">Reference proteome</keyword>
<organism evidence="6 7">
    <name type="scientific">Billgrantia gudaonensis</name>
    <dbReference type="NCBI Taxonomy" id="376427"/>
    <lineage>
        <taxon>Bacteria</taxon>
        <taxon>Pseudomonadati</taxon>
        <taxon>Pseudomonadota</taxon>
        <taxon>Gammaproteobacteria</taxon>
        <taxon>Oceanospirillales</taxon>
        <taxon>Halomonadaceae</taxon>
        <taxon>Billgrantia</taxon>
    </lineage>
</organism>
<dbReference type="PROSITE" id="PS50887">
    <property type="entry name" value="GGDEF"/>
    <property type="match status" value="1"/>
</dbReference>
<dbReference type="SUPFAM" id="SSF55073">
    <property type="entry name" value="Nucleotide cyclase"/>
    <property type="match status" value="1"/>
</dbReference>
<dbReference type="EMBL" id="FNES01000004">
    <property type="protein sequence ID" value="SDJ37346.1"/>
    <property type="molecule type" value="Genomic_DNA"/>
</dbReference>
<sequence>MQVKGLLLYSMSYESCGVHDALGRRILAPLTSAWLGAGVCQQQLSARSGHPVDRKGSRMEQHDVMPDGGLDATEQLRDFASRLPGVIFQFYRGRDGHMRFPYLAGSGTELPGIEPAKLALDARHMLERLDEEDYPRLMTAIERSSRWQIPIATKFRLRLVKGRSRWIALRAQPEPAEHGVLWHGMMIDITEQMVEEARLRRLSDTDALTGLANRRKLIARLDEETSMSSRHGTPLSLMLLDIDHFKRVNDTWGHLQGDQVLVELARLCRQLLRHEDTMGRLGGEEFAVVLPLTPRVRGYPLAERLRQQIAEHAFSIAPGAVTVSIGLAEYRLGEPRDSLIERADASLYAAKRQGRNRVVT</sequence>
<evidence type="ECO:0000259" key="4">
    <source>
        <dbReference type="PROSITE" id="PS50113"/>
    </source>
</evidence>
<dbReference type="Gene3D" id="3.30.70.270">
    <property type="match status" value="1"/>
</dbReference>